<evidence type="ECO:0000256" key="1">
    <source>
        <dbReference type="SAM" id="MobiDB-lite"/>
    </source>
</evidence>
<gene>
    <name evidence="3" type="ORF">PPNO1_LOCUS3327</name>
</gene>
<dbReference type="AlphaFoldDB" id="A0A9P1GZ71"/>
<dbReference type="InterPro" id="IPR001375">
    <property type="entry name" value="Peptidase_S9_cat"/>
</dbReference>
<evidence type="ECO:0000259" key="2">
    <source>
        <dbReference type="Pfam" id="PF00326"/>
    </source>
</evidence>
<evidence type="ECO:0000313" key="3">
    <source>
        <dbReference type="EMBL" id="CAI4213581.1"/>
    </source>
</evidence>
<dbReference type="InterPro" id="IPR029058">
    <property type="entry name" value="AB_hydrolase_fold"/>
</dbReference>
<dbReference type="Gene3D" id="3.40.50.1820">
    <property type="entry name" value="alpha/beta hydrolase"/>
    <property type="match status" value="1"/>
</dbReference>
<dbReference type="Proteomes" id="UP000838763">
    <property type="component" value="Unassembled WGS sequence"/>
</dbReference>
<dbReference type="SUPFAM" id="SSF53474">
    <property type="entry name" value="alpha/beta-Hydrolases"/>
    <property type="match status" value="1"/>
</dbReference>
<evidence type="ECO:0000313" key="4">
    <source>
        <dbReference type="Proteomes" id="UP000838763"/>
    </source>
</evidence>
<feature type="region of interest" description="Disordered" evidence="1">
    <location>
        <begin position="16"/>
        <end position="39"/>
    </location>
</feature>
<dbReference type="GO" id="GO:0008236">
    <property type="term" value="F:serine-type peptidase activity"/>
    <property type="evidence" value="ECO:0007669"/>
    <property type="project" value="InterPro"/>
</dbReference>
<dbReference type="EMBL" id="CALLCH030000008">
    <property type="protein sequence ID" value="CAI4213581.1"/>
    <property type="molecule type" value="Genomic_DNA"/>
</dbReference>
<protein>
    <recommendedName>
        <fullName evidence="2">Peptidase S9 prolyl oligopeptidase catalytic domain-containing protein</fullName>
    </recommendedName>
</protein>
<organism evidence="3 4">
    <name type="scientific">Parascedosporium putredinis</name>
    <dbReference type="NCBI Taxonomy" id="1442378"/>
    <lineage>
        <taxon>Eukaryota</taxon>
        <taxon>Fungi</taxon>
        <taxon>Dikarya</taxon>
        <taxon>Ascomycota</taxon>
        <taxon>Pezizomycotina</taxon>
        <taxon>Sordariomycetes</taxon>
        <taxon>Hypocreomycetidae</taxon>
        <taxon>Microascales</taxon>
        <taxon>Microascaceae</taxon>
        <taxon>Parascedosporium</taxon>
    </lineage>
</organism>
<sequence length="138" mass="15638">MSGWLPLQHEIRCILEDADKPPDEDDPFDQGDADGDDRDTMLEVVSHIRDSLSIAANHTPTRESTSIRTPVFLGHGAMDEKVLPSLGQEAFETLKALGFTTEWRGYQDEGHWYKIPDEIDDILDFIRVKVGWLAKQDT</sequence>
<dbReference type="GO" id="GO:0006508">
    <property type="term" value="P:proteolysis"/>
    <property type="evidence" value="ECO:0007669"/>
    <property type="project" value="InterPro"/>
</dbReference>
<keyword evidence="4" id="KW-1185">Reference proteome</keyword>
<reference evidence="3" key="1">
    <citation type="submission" date="2022-11" db="EMBL/GenBank/DDBJ databases">
        <authorList>
            <person name="Scott C."/>
            <person name="Bruce N."/>
        </authorList>
    </citation>
    <scope>NUCLEOTIDE SEQUENCE</scope>
</reference>
<feature type="domain" description="Peptidase S9 prolyl oligopeptidase catalytic" evidence="2">
    <location>
        <begin position="60"/>
        <end position="127"/>
    </location>
</feature>
<comment type="caution">
    <text evidence="3">The sequence shown here is derived from an EMBL/GenBank/DDBJ whole genome shotgun (WGS) entry which is preliminary data.</text>
</comment>
<feature type="compositionally biased region" description="Acidic residues" evidence="1">
    <location>
        <begin position="22"/>
        <end position="37"/>
    </location>
</feature>
<dbReference type="Pfam" id="PF00326">
    <property type="entry name" value="Peptidase_S9"/>
    <property type="match status" value="1"/>
</dbReference>
<name>A0A9P1GZ71_9PEZI</name>
<proteinExistence type="predicted"/>
<dbReference type="OrthoDB" id="2418081at2759"/>
<accession>A0A9P1GZ71</accession>